<protein>
    <recommendedName>
        <fullName evidence="4">DUF3558 domain-containing protein</fullName>
    </recommendedName>
</protein>
<dbReference type="OrthoDB" id="5074707at2"/>
<dbReference type="RefSeq" id="WP_128500291.1">
    <property type="nucleotide sequence ID" value="NZ_RZNC01000009.1"/>
</dbReference>
<feature type="signal peptide" evidence="1">
    <location>
        <begin position="1"/>
        <end position="22"/>
    </location>
</feature>
<reference evidence="2 3" key="1">
    <citation type="submission" date="2018-12" db="EMBL/GenBank/DDBJ databases">
        <authorList>
            <person name="Li F."/>
        </authorList>
    </citation>
    <scope>NUCLEOTIDE SEQUENCE [LARGE SCALE GENOMIC DNA]</scope>
    <source>
        <strain evidence="2 3">8H24J-4-2</strain>
    </source>
</reference>
<dbReference type="AlphaFoldDB" id="A0A444Q1H0"/>
<dbReference type="EMBL" id="RZNC01000009">
    <property type="protein sequence ID" value="RWZ55098.1"/>
    <property type="molecule type" value="Genomic_DNA"/>
</dbReference>
<feature type="chain" id="PRO_5019421445" description="DUF3558 domain-containing protein" evidence="1">
    <location>
        <begin position="23"/>
        <end position="172"/>
    </location>
</feature>
<evidence type="ECO:0000256" key="1">
    <source>
        <dbReference type="SAM" id="SignalP"/>
    </source>
</evidence>
<dbReference type="Proteomes" id="UP000288603">
    <property type="component" value="Unassembled WGS sequence"/>
</dbReference>
<organism evidence="2 3">
    <name type="scientific">Labedella populi</name>
    <dbReference type="NCBI Taxonomy" id="2498850"/>
    <lineage>
        <taxon>Bacteria</taxon>
        <taxon>Bacillati</taxon>
        <taxon>Actinomycetota</taxon>
        <taxon>Actinomycetes</taxon>
        <taxon>Micrococcales</taxon>
        <taxon>Microbacteriaceae</taxon>
        <taxon>Labedella</taxon>
    </lineage>
</organism>
<gene>
    <name evidence="2" type="ORF">ELQ92_15875</name>
</gene>
<accession>A0A444Q1H0</accession>
<evidence type="ECO:0000313" key="3">
    <source>
        <dbReference type="Proteomes" id="UP000288603"/>
    </source>
</evidence>
<evidence type="ECO:0008006" key="4">
    <source>
        <dbReference type="Google" id="ProtNLM"/>
    </source>
</evidence>
<keyword evidence="1" id="KW-0732">Signal</keyword>
<dbReference type="PROSITE" id="PS51257">
    <property type="entry name" value="PROKAR_LIPOPROTEIN"/>
    <property type="match status" value="1"/>
</dbReference>
<evidence type="ECO:0000313" key="2">
    <source>
        <dbReference type="EMBL" id="RWZ55098.1"/>
    </source>
</evidence>
<comment type="caution">
    <text evidence="2">The sequence shown here is derived from an EMBL/GenBank/DDBJ whole genome shotgun (WGS) entry which is preliminary data.</text>
</comment>
<name>A0A444Q1H0_9MICO</name>
<sequence length="172" mass="18567">MRSAPVVIVIAVVMSLAGCSYGSPVPDTSVSVGCSSSPVCEESLDVDEMLAQWETSVAALDRPAGTSMVRPDPSDLGGGDQAFDLHYGESIAYSQWFCLWEGEWLAQADPSSPEAQAAMVRLRSFFETPTFREDYGGDIGLVTMVEDAAEGDPERLQRDFELNCSEPVMGEQ</sequence>
<keyword evidence="3" id="KW-1185">Reference proteome</keyword>
<proteinExistence type="predicted"/>